<dbReference type="PRINTS" id="PR00455">
    <property type="entry name" value="HTHTETR"/>
</dbReference>
<protein>
    <submittedName>
        <fullName evidence="6">TetR family transcriptional regulator</fullName>
    </submittedName>
</protein>
<accession>A0A4V2V502</accession>
<name>A0A4V2V502_9HYPH</name>
<dbReference type="RefSeq" id="WP_165972701.1">
    <property type="nucleotide sequence ID" value="NZ_SMAR01000001.1"/>
</dbReference>
<dbReference type="Pfam" id="PF00440">
    <property type="entry name" value="TetR_N"/>
    <property type="match status" value="1"/>
</dbReference>
<dbReference type="PANTHER" id="PTHR30055:SF234">
    <property type="entry name" value="HTH-TYPE TRANSCRIPTIONAL REGULATOR BETI"/>
    <property type="match status" value="1"/>
</dbReference>
<feature type="DNA-binding region" description="H-T-H motif" evidence="4">
    <location>
        <begin position="39"/>
        <end position="58"/>
    </location>
</feature>
<evidence type="ECO:0000259" key="5">
    <source>
        <dbReference type="PROSITE" id="PS50977"/>
    </source>
</evidence>
<reference evidence="6 7" key="1">
    <citation type="submission" date="2019-03" db="EMBL/GenBank/DDBJ databases">
        <title>Freshwater and sediment microbial communities from various areas in North America, analyzing microbe dynamics in response to fracking.</title>
        <authorList>
            <person name="Lamendella R."/>
        </authorList>
    </citation>
    <scope>NUCLEOTIDE SEQUENCE [LARGE SCALE GENOMIC DNA]</scope>
    <source>
        <strain evidence="6 7">175.2</strain>
    </source>
</reference>
<keyword evidence="2 4" id="KW-0238">DNA-binding</keyword>
<dbReference type="InterPro" id="IPR009057">
    <property type="entry name" value="Homeodomain-like_sf"/>
</dbReference>
<dbReference type="SUPFAM" id="SSF46689">
    <property type="entry name" value="Homeodomain-like"/>
    <property type="match status" value="1"/>
</dbReference>
<organism evidence="6 7">
    <name type="scientific">Martelella mediterranea</name>
    <dbReference type="NCBI Taxonomy" id="293089"/>
    <lineage>
        <taxon>Bacteria</taxon>
        <taxon>Pseudomonadati</taxon>
        <taxon>Pseudomonadota</taxon>
        <taxon>Alphaproteobacteria</taxon>
        <taxon>Hyphomicrobiales</taxon>
        <taxon>Aurantimonadaceae</taxon>
        <taxon>Martelella</taxon>
    </lineage>
</organism>
<proteinExistence type="predicted"/>
<keyword evidence="7" id="KW-1185">Reference proteome</keyword>
<dbReference type="Proteomes" id="UP000295097">
    <property type="component" value="Unassembled WGS sequence"/>
</dbReference>
<evidence type="ECO:0000313" key="7">
    <source>
        <dbReference type="Proteomes" id="UP000295097"/>
    </source>
</evidence>
<gene>
    <name evidence="6" type="ORF">EDC90_1001272</name>
</gene>
<dbReference type="GO" id="GO:0003700">
    <property type="term" value="F:DNA-binding transcription factor activity"/>
    <property type="evidence" value="ECO:0007669"/>
    <property type="project" value="TreeGrafter"/>
</dbReference>
<comment type="caution">
    <text evidence="6">The sequence shown here is derived from an EMBL/GenBank/DDBJ whole genome shotgun (WGS) entry which is preliminary data.</text>
</comment>
<dbReference type="PROSITE" id="PS50977">
    <property type="entry name" value="HTH_TETR_2"/>
    <property type="match status" value="1"/>
</dbReference>
<keyword evidence="1" id="KW-0805">Transcription regulation</keyword>
<evidence type="ECO:0000256" key="1">
    <source>
        <dbReference type="ARBA" id="ARBA00023015"/>
    </source>
</evidence>
<evidence type="ECO:0000256" key="4">
    <source>
        <dbReference type="PROSITE-ProRule" id="PRU00335"/>
    </source>
</evidence>
<evidence type="ECO:0000313" key="6">
    <source>
        <dbReference type="EMBL" id="TCT45131.1"/>
    </source>
</evidence>
<dbReference type="InterPro" id="IPR001647">
    <property type="entry name" value="HTH_TetR"/>
</dbReference>
<dbReference type="EMBL" id="SMAR01000001">
    <property type="protein sequence ID" value="TCT45131.1"/>
    <property type="molecule type" value="Genomic_DNA"/>
</dbReference>
<dbReference type="PANTHER" id="PTHR30055">
    <property type="entry name" value="HTH-TYPE TRANSCRIPTIONAL REGULATOR RUTR"/>
    <property type="match status" value="1"/>
</dbReference>
<keyword evidence="3" id="KW-0804">Transcription</keyword>
<evidence type="ECO:0000256" key="2">
    <source>
        <dbReference type="ARBA" id="ARBA00023125"/>
    </source>
</evidence>
<dbReference type="Gene3D" id="1.10.357.10">
    <property type="entry name" value="Tetracycline Repressor, domain 2"/>
    <property type="match status" value="1"/>
</dbReference>
<feature type="domain" description="HTH tetR-type" evidence="5">
    <location>
        <begin position="16"/>
        <end position="76"/>
    </location>
</feature>
<dbReference type="InterPro" id="IPR050109">
    <property type="entry name" value="HTH-type_TetR-like_transc_reg"/>
</dbReference>
<evidence type="ECO:0000256" key="3">
    <source>
        <dbReference type="ARBA" id="ARBA00023163"/>
    </source>
</evidence>
<dbReference type="GO" id="GO:0000976">
    <property type="term" value="F:transcription cis-regulatory region binding"/>
    <property type="evidence" value="ECO:0007669"/>
    <property type="project" value="TreeGrafter"/>
</dbReference>
<sequence length="217" mass="23653">MASGHTALERLESLAPERRALLLETAASAFAENGFSDASFNAILKAAKVSKGQAYYYVRDKGDLYCAVIEKALGELISQVDFSGLMDVRDAESFWMGLDDAFARIADLLIADPRLAALGRTMYEGPSAESAIDGPLNHIREAVGHYVKLGQMLNAIRSDVPLTMIVEMIFSAGRALDGWFAENWDDLAPEEARRLNIEGLKMIRAMVAPAARQSPVS</sequence>
<dbReference type="AlphaFoldDB" id="A0A4V2V502"/>